<name>A0ABR8EXH6_NOSLI</name>
<dbReference type="Proteomes" id="UP000604661">
    <property type="component" value="Unassembled WGS sequence"/>
</dbReference>
<comment type="caution">
    <text evidence="1">The sequence shown here is derived from an EMBL/GenBank/DDBJ whole genome shotgun (WGS) entry which is preliminary data.</text>
</comment>
<keyword evidence="2" id="KW-1185">Reference proteome</keyword>
<dbReference type="RefSeq" id="WP_190894614.1">
    <property type="nucleotide sequence ID" value="NZ_JACJTE010000020.1"/>
</dbReference>
<evidence type="ECO:0000313" key="2">
    <source>
        <dbReference type="Proteomes" id="UP000604661"/>
    </source>
</evidence>
<dbReference type="EMBL" id="JACJTE010000020">
    <property type="protein sequence ID" value="MBD2562618.1"/>
    <property type="molecule type" value="Genomic_DNA"/>
</dbReference>
<proteinExistence type="predicted"/>
<gene>
    <name evidence="1" type="ORF">H6G95_18755</name>
</gene>
<accession>A0ABR8EXH6</accession>
<organism evidence="1 2">
    <name type="scientific">Nostoc linckia FACHB-391</name>
    <dbReference type="NCBI Taxonomy" id="2692906"/>
    <lineage>
        <taxon>Bacteria</taxon>
        <taxon>Bacillati</taxon>
        <taxon>Cyanobacteriota</taxon>
        <taxon>Cyanophyceae</taxon>
        <taxon>Nostocales</taxon>
        <taxon>Nostocaceae</taxon>
        <taxon>Nostoc</taxon>
    </lineage>
</organism>
<reference evidence="1 2" key="1">
    <citation type="journal article" date="2020" name="ISME J.">
        <title>Comparative genomics reveals insights into cyanobacterial evolution and habitat adaptation.</title>
        <authorList>
            <person name="Chen M.Y."/>
            <person name="Teng W.K."/>
            <person name="Zhao L."/>
            <person name="Hu C.X."/>
            <person name="Zhou Y.K."/>
            <person name="Han B.P."/>
            <person name="Song L.R."/>
            <person name="Shu W.S."/>
        </authorList>
    </citation>
    <scope>NUCLEOTIDE SEQUENCE [LARGE SCALE GENOMIC DNA]</scope>
    <source>
        <strain evidence="1 2">FACHB-391</strain>
    </source>
</reference>
<sequence length="49" mass="5372">MALNYPQVWWLATIVTLVVNSTALTLGEAVPTSARPLHHALLVELVTNF</sequence>
<protein>
    <submittedName>
        <fullName evidence="1">Uncharacterized protein</fullName>
    </submittedName>
</protein>
<evidence type="ECO:0000313" key="1">
    <source>
        <dbReference type="EMBL" id="MBD2562618.1"/>
    </source>
</evidence>